<keyword evidence="3" id="KW-1185">Reference proteome</keyword>
<dbReference type="EMBL" id="FO818745">
    <property type="protein sequence ID" value="CDN90835.1"/>
    <property type="molecule type" value="Genomic_DNA"/>
</dbReference>
<dbReference type="Pfam" id="PF00149">
    <property type="entry name" value="Metallophos"/>
    <property type="match status" value="1"/>
</dbReference>
<dbReference type="GeneID" id="40101743"/>
<protein>
    <submittedName>
        <fullName evidence="2">Serine/threonine-protein phosphatase</fullName>
        <ecNumber evidence="2">3.1.3.16</ecNumber>
    </submittedName>
</protein>
<dbReference type="RefSeq" id="YP_009624938.1">
    <property type="nucleotide sequence ID" value="NC_042128.1"/>
</dbReference>
<dbReference type="GO" id="GO:0008803">
    <property type="term" value="F:bis(5'-nucleosyl)-tetraphosphatase (symmetrical) activity"/>
    <property type="evidence" value="ECO:0007669"/>
    <property type="project" value="TreeGrafter"/>
</dbReference>
<dbReference type="InterPro" id="IPR004843">
    <property type="entry name" value="Calcineurin-like_PHP"/>
</dbReference>
<dbReference type="EC" id="3.1.3.16" evidence="2"/>
<proteinExistence type="predicted"/>
<evidence type="ECO:0000259" key="1">
    <source>
        <dbReference type="Pfam" id="PF00149"/>
    </source>
</evidence>
<dbReference type="PANTHER" id="PTHR42850">
    <property type="entry name" value="METALLOPHOSPHOESTERASE"/>
    <property type="match status" value="1"/>
</dbReference>
<dbReference type="Proteomes" id="UP000246402">
    <property type="component" value="Segment"/>
</dbReference>
<gene>
    <name evidence="2" type="primary">pphA</name>
    <name evidence="2" type="ORF">EC725RCS47_p0086</name>
</gene>
<evidence type="ECO:0000313" key="2">
    <source>
        <dbReference type="EMBL" id="CDN90835.1"/>
    </source>
</evidence>
<feature type="domain" description="Calcineurin-like phosphoesterase" evidence="1">
    <location>
        <begin position="22"/>
        <end position="197"/>
    </location>
</feature>
<name>A0A077SLQ6_9CAUD</name>
<dbReference type="PANTHER" id="PTHR42850:SF10">
    <property type="entry name" value="SERINE_THREONINE-PROTEIN PHOSPHATASE 1"/>
    <property type="match status" value="1"/>
</dbReference>
<organism evidence="2 3">
    <name type="scientific">Escherichia phage RCS47</name>
    <dbReference type="NCBI Taxonomy" id="1590550"/>
    <lineage>
        <taxon>Viruses</taxon>
        <taxon>Duplodnaviria</taxon>
        <taxon>Heunggongvirae</taxon>
        <taxon>Uroviricota</taxon>
        <taxon>Caudoviricetes</taxon>
        <taxon>Punavirus</taxon>
        <taxon>Punavirus RCS47</taxon>
    </lineage>
</organism>
<evidence type="ECO:0000313" key="3">
    <source>
        <dbReference type="Proteomes" id="UP000246402"/>
    </source>
</evidence>
<dbReference type="Gene3D" id="3.60.21.10">
    <property type="match status" value="1"/>
</dbReference>
<dbReference type="GO" id="GO:0004722">
    <property type="term" value="F:protein serine/threonine phosphatase activity"/>
    <property type="evidence" value="ECO:0007669"/>
    <property type="project" value="UniProtKB-EC"/>
</dbReference>
<sequence>MAEEYMMAPTIYHRIDGTKYRNVWVVGDLHGCYTRLMSELHRVDFDPAQDLLISVGDLIDRGTENVECLELLQMPWFRAVMGNHERLMIDALSPDGNVNNWLMNGGQWFFMLDTDQEILAWALVELVKRLPYIIELNTGQETIVIAHADYPDNEYQFGKEVPLFNVVWARERISDSMDDIGGEISGADRFIFGHTPVKSPKTFWNQQYIDTGAVFCGNLTLMKVKGDGAA</sequence>
<dbReference type="InterPro" id="IPR029052">
    <property type="entry name" value="Metallo-depent_PP-like"/>
</dbReference>
<keyword evidence="2" id="KW-0378">Hydrolase</keyword>
<dbReference type="GO" id="GO:0110154">
    <property type="term" value="P:RNA decapping"/>
    <property type="evidence" value="ECO:0007669"/>
    <property type="project" value="TreeGrafter"/>
</dbReference>
<dbReference type="SUPFAM" id="SSF56300">
    <property type="entry name" value="Metallo-dependent phosphatases"/>
    <property type="match status" value="1"/>
</dbReference>
<dbReference type="InterPro" id="IPR050126">
    <property type="entry name" value="Ap4A_hydrolase"/>
</dbReference>
<reference evidence="2 3" key="1">
    <citation type="journal article" date="2014" name="Antimicrob. Agents Chemother.">
        <title>Characterization of a P1-Like Bacteriophage Carrying an SHV-2 Extended-Spectrum ?-Lactamase from an Escherichia coli Strain.</title>
        <authorList>
            <person name="Billard-Pomares T."/>
            <person name="Fouteau S."/>
            <person name="Jacquet M.E."/>
            <person name="Roche D."/>
            <person name="Barbe V."/>
            <person name="Castellanos M."/>
            <person name="Bouet J.Y."/>
            <person name="Cruveiller S."/>
            <person name="Medigue C."/>
            <person name="Blanco J."/>
            <person name="Clermont O."/>
            <person name="Denamur E."/>
            <person name="Branger C."/>
        </authorList>
    </citation>
    <scope>NUCLEOTIDE SEQUENCE [LARGE SCALE GENOMIC DNA]</scope>
</reference>
<dbReference type="KEGG" id="vg:40101743"/>
<dbReference type="OrthoDB" id="22132at10239"/>
<accession>A0A077SLQ6</accession>